<dbReference type="CDD" id="cd04301">
    <property type="entry name" value="NAT_SF"/>
    <property type="match status" value="1"/>
</dbReference>
<dbReference type="InterPro" id="IPR016181">
    <property type="entry name" value="Acyl_CoA_acyltransferase"/>
</dbReference>
<dbReference type="PANTHER" id="PTHR13538:SF4">
    <property type="entry name" value="N-ALPHA-ACETYLTRANSFERASE 80"/>
    <property type="match status" value="1"/>
</dbReference>
<organism evidence="2 3">
    <name type="scientific">Pseudomonas wadenswilerensis</name>
    <dbReference type="NCBI Taxonomy" id="1785161"/>
    <lineage>
        <taxon>Bacteria</taxon>
        <taxon>Pseudomonadati</taxon>
        <taxon>Pseudomonadota</taxon>
        <taxon>Gammaproteobacteria</taxon>
        <taxon>Pseudomonadales</taxon>
        <taxon>Pseudomonadaceae</taxon>
        <taxon>Pseudomonas</taxon>
    </lineage>
</organism>
<proteinExistence type="predicted"/>
<evidence type="ECO:0000313" key="2">
    <source>
        <dbReference type="EMBL" id="SUQ62618.1"/>
    </source>
</evidence>
<dbReference type="Gene3D" id="3.40.630.30">
    <property type="match status" value="1"/>
</dbReference>
<dbReference type="GO" id="GO:1905502">
    <property type="term" value="F:acetyl-CoA binding"/>
    <property type="evidence" value="ECO:0007669"/>
    <property type="project" value="TreeGrafter"/>
</dbReference>
<dbReference type="SUPFAM" id="SSF55729">
    <property type="entry name" value="Acyl-CoA N-acyltransferases (Nat)"/>
    <property type="match status" value="1"/>
</dbReference>
<protein>
    <submittedName>
        <fullName evidence="2">Acetyltransferase family protein</fullName>
    </submittedName>
</protein>
<feature type="domain" description="N-acetyltransferase" evidence="1">
    <location>
        <begin position="1"/>
        <end position="153"/>
    </location>
</feature>
<evidence type="ECO:0000259" key="1">
    <source>
        <dbReference type="PROSITE" id="PS51186"/>
    </source>
</evidence>
<keyword evidence="3" id="KW-1185">Reference proteome</keyword>
<dbReference type="EMBL" id="UIDD01000006">
    <property type="protein sequence ID" value="SUQ62618.1"/>
    <property type="molecule type" value="Genomic_DNA"/>
</dbReference>
<sequence>MPNLEWLEHHMQHCDTFAERLYRQFSYEYADISLEAWRREFAEGQRNGDWQCLVALDQGRLLGGAALARDDLPGRPELGPWLACVLVEPQARGQGLAEKLIEGICQRARERGVATLYLHTHDQSAYYAKRGWSVRERFEAWGKEQWLMSRELLGQ</sequence>
<dbReference type="GO" id="GO:0005737">
    <property type="term" value="C:cytoplasm"/>
    <property type="evidence" value="ECO:0007669"/>
    <property type="project" value="TreeGrafter"/>
</dbReference>
<name>A0A380SZC0_9PSED</name>
<reference evidence="3" key="1">
    <citation type="submission" date="2018-07" db="EMBL/GenBank/DDBJ databases">
        <authorList>
            <person name="Blom J."/>
        </authorList>
    </citation>
    <scope>NUCLEOTIDE SEQUENCE [LARGE SCALE GENOMIC DNA]</scope>
    <source>
        <strain evidence="3">CCOS 864</strain>
    </source>
</reference>
<dbReference type="GO" id="GO:0008080">
    <property type="term" value="F:N-acetyltransferase activity"/>
    <property type="evidence" value="ECO:0007669"/>
    <property type="project" value="InterPro"/>
</dbReference>
<gene>
    <name evidence="2" type="ORF">CCOS864_02063</name>
</gene>
<dbReference type="AlphaFoldDB" id="A0A380SZC0"/>
<dbReference type="RefSeq" id="WP_010222493.1">
    <property type="nucleotide sequence ID" value="NZ_CBCSFG010000031.1"/>
</dbReference>
<dbReference type="Proteomes" id="UP000255177">
    <property type="component" value="Unassembled WGS sequence"/>
</dbReference>
<evidence type="ECO:0000313" key="3">
    <source>
        <dbReference type="Proteomes" id="UP000255177"/>
    </source>
</evidence>
<dbReference type="InterPro" id="IPR039840">
    <property type="entry name" value="NAA80"/>
</dbReference>
<accession>A0A380SZC0</accession>
<dbReference type="InterPro" id="IPR000182">
    <property type="entry name" value="GNAT_dom"/>
</dbReference>
<dbReference type="Pfam" id="PF00583">
    <property type="entry name" value="Acetyltransf_1"/>
    <property type="match status" value="1"/>
</dbReference>
<dbReference type="PROSITE" id="PS51186">
    <property type="entry name" value="GNAT"/>
    <property type="match status" value="1"/>
</dbReference>
<keyword evidence="2" id="KW-0808">Transferase</keyword>
<dbReference type="PANTHER" id="PTHR13538">
    <property type="entry name" value="N-ACETYLTRANSFERASE 6"/>
    <property type="match status" value="1"/>
</dbReference>